<gene>
    <name evidence="2" type="ORF">ACFQJC_14160</name>
</gene>
<dbReference type="NCBIfam" id="TIGR00481">
    <property type="entry name" value="YbhB/YbcL family Raf kinase inhibitor-like protein"/>
    <property type="match status" value="1"/>
</dbReference>
<dbReference type="RefSeq" id="WP_390224538.1">
    <property type="nucleotide sequence ID" value="NZ_JBHTAA010000005.1"/>
</dbReference>
<sequence>MNSDAGSDASVGLTLRSPAFDDGSEIPRKHGYTERNISPPLEWSGVPTEAASLALVVDDPDAMEPAGQVWDHWVVWNIDPATSEIPEGTTPSEADEGTNSYGTRGYDGPNPPDGEHTYQFVLYAVDRKLPLEPGATKAHLERQIEGHVIDEARLTGTYAP</sequence>
<feature type="region of interest" description="Disordered" evidence="1">
    <location>
        <begin position="81"/>
        <end position="112"/>
    </location>
</feature>
<comment type="caution">
    <text evidence="2">The sequence shown here is derived from an EMBL/GenBank/DDBJ whole genome shotgun (WGS) entry which is preliminary data.</text>
</comment>
<evidence type="ECO:0000256" key="1">
    <source>
        <dbReference type="SAM" id="MobiDB-lite"/>
    </source>
</evidence>
<dbReference type="PANTHER" id="PTHR30289:SF1">
    <property type="entry name" value="PEBP (PHOSPHATIDYLETHANOLAMINE-BINDING PROTEIN) FAMILY PROTEIN"/>
    <property type="match status" value="1"/>
</dbReference>
<dbReference type="InterPro" id="IPR036610">
    <property type="entry name" value="PEBP-like_sf"/>
</dbReference>
<organism evidence="2 3">
    <name type="scientific">Haloferax namakaokahaiae</name>
    <dbReference type="NCBI Taxonomy" id="1748331"/>
    <lineage>
        <taxon>Archaea</taxon>
        <taxon>Methanobacteriati</taxon>
        <taxon>Methanobacteriota</taxon>
        <taxon>Stenosarchaea group</taxon>
        <taxon>Halobacteria</taxon>
        <taxon>Halobacteriales</taxon>
        <taxon>Haloferacaceae</taxon>
        <taxon>Haloferax</taxon>
    </lineage>
</organism>
<keyword evidence="2" id="KW-0649">Protein kinase inhibitor</keyword>
<dbReference type="CDD" id="cd00865">
    <property type="entry name" value="PEBP_bact_arch"/>
    <property type="match status" value="1"/>
</dbReference>
<dbReference type="PANTHER" id="PTHR30289">
    <property type="entry name" value="UNCHARACTERIZED PROTEIN YBCL-RELATED"/>
    <property type="match status" value="1"/>
</dbReference>
<feature type="compositionally biased region" description="Polar residues" evidence="1">
    <location>
        <begin position="89"/>
        <end position="102"/>
    </location>
</feature>
<evidence type="ECO:0000313" key="2">
    <source>
        <dbReference type="EMBL" id="MFC7204659.1"/>
    </source>
</evidence>
<evidence type="ECO:0000313" key="3">
    <source>
        <dbReference type="Proteomes" id="UP001596481"/>
    </source>
</evidence>
<dbReference type="Proteomes" id="UP001596481">
    <property type="component" value="Unassembled WGS sequence"/>
</dbReference>
<keyword evidence="3" id="KW-1185">Reference proteome</keyword>
<dbReference type="SUPFAM" id="SSF49777">
    <property type="entry name" value="PEBP-like"/>
    <property type="match status" value="1"/>
</dbReference>
<protein>
    <submittedName>
        <fullName evidence="2">YbhB/YbcL family Raf kinase inhibitor-like protein</fullName>
    </submittedName>
</protein>
<name>A0ABD5ZHJ5_9EURY</name>
<dbReference type="Pfam" id="PF01161">
    <property type="entry name" value="PBP"/>
    <property type="match status" value="1"/>
</dbReference>
<accession>A0ABD5ZHJ5</accession>
<proteinExistence type="predicted"/>
<dbReference type="InterPro" id="IPR008914">
    <property type="entry name" value="PEBP"/>
</dbReference>
<dbReference type="EMBL" id="JBHTAA010000005">
    <property type="protein sequence ID" value="MFC7204659.1"/>
    <property type="molecule type" value="Genomic_DNA"/>
</dbReference>
<dbReference type="Gene3D" id="3.90.280.10">
    <property type="entry name" value="PEBP-like"/>
    <property type="match status" value="1"/>
</dbReference>
<feature type="region of interest" description="Disordered" evidence="1">
    <location>
        <begin position="1"/>
        <end position="43"/>
    </location>
</feature>
<dbReference type="AlphaFoldDB" id="A0ABD5ZHJ5"/>
<dbReference type="GO" id="GO:0004860">
    <property type="term" value="F:protein kinase inhibitor activity"/>
    <property type="evidence" value="ECO:0007669"/>
    <property type="project" value="UniProtKB-KW"/>
</dbReference>
<dbReference type="InterPro" id="IPR005247">
    <property type="entry name" value="YbhB_YbcL/LppC-like"/>
</dbReference>
<reference evidence="2 3" key="1">
    <citation type="journal article" date="2019" name="Int. J. Syst. Evol. Microbiol.">
        <title>The Global Catalogue of Microorganisms (GCM) 10K type strain sequencing project: providing services to taxonomists for standard genome sequencing and annotation.</title>
        <authorList>
            <consortium name="The Broad Institute Genomics Platform"/>
            <consortium name="The Broad Institute Genome Sequencing Center for Infectious Disease"/>
            <person name="Wu L."/>
            <person name="Ma J."/>
        </authorList>
    </citation>
    <scope>NUCLEOTIDE SEQUENCE [LARGE SCALE GENOMIC DNA]</scope>
    <source>
        <strain evidence="2 3">DSM 29988</strain>
    </source>
</reference>